<organism evidence="3 4">
    <name type="scientific">Octopus sinensis</name>
    <name type="common">East Asian common octopus</name>
    <dbReference type="NCBI Taxonomy" id="2607531"/>
    <lineage>
        <taxon>Eukaryota</taxon>
        <taxon>Metazoa</taxon>
        <taxon>Spiralia</taxon>
        <taxon>Lophotrochozoa</taxon>
        <taxon>Mollusca</taxon>
        <taxon>Cephalopoda</taxon>
        <taxon>Coleoidea</taxon>
        <taxon>Octopodiformes</taxon>
        <taxon>Octopoda</taxon>
        <taxon>Incirrata</taxon>
        <taxon>Octopodidae</taxon>
        <taxon>Octopus</taxon>
    </lineage>
</organism>
<dbReference type="PANTHER" id="PTHR12832:SF11">
    <property type="entry name" value="LD23868P"/>
    <property type="match status" value="1"/>
</dbReference>
<name>A0A6P7THL4_9MOLL</name>
<comment type="similarity">
    <text evidence="1">Belongs to the TCP11 family.</text>
</comment>
<accession>A0A6P7THL4</accession>
<feature type="compositionally biased region" description="Basic and acidic residues" evidence="2">
    <location>
        <begin position="1"/>
        <end position="14"/>
    </location>
</feature>
<evidence type="ECO:0000313" key="4">
    <source>
        <dbReference type="RefSeq" id="XP_029649670.1"/>
    </source>
</evidence>
<sequence length="519" mass="60153">MSDTPNKSKEKESTLEMNSSQSGSKSFKRMMPDEPFLLHLSSEKSTEIYNCFRDMELLHEIVINEKYELERPQPPENSFYKRIHTIFHNLFWNQIDEQLNATPPDYKSAIQIIETIREMILELMLPWQQKLQQQFCEVLDMELIKQKIERGAFDLHYYEDYIITMMEKICAPVRDEDVAKLRQIHEVVPLFRAIVNTLELMKLDLANFTIKQARPYMQHHYISLEQRKFKKLIEHSHENGHDLLKRTKMWLQRNEDKLSRLAQLNSEENGACAAANSCSGTFIPSLDGPPTSTNILNMAYLELVNWEDLQLYPETMFLDECRYRSLQKEFHLLALISAMLLVTYNTIGSSITGVTELRDQLKKCLFILLEKSYSEHEQNPSDIAIRCAEQVNSVVNDWLRNHDFAELTLEKQKLLLGQLQEVVSPQHAVHKVMLKRINEFIYQCICSGCVDKVKVPAGVSAVETELTAATKVFIRLIGLNFGVCREFYTELLSTMIQGKDEAASKAKDTSERPKSPDNS</sequence>
<feature type="region of interest" description="Disordered" evidence="2">
    <location>
        <begin position="500"/>
        <end position="519"/>
    </location>
</feature>
<evidence type="ECO:0000313" key="3">
    <source>
        <dbReference type="Proteomes" id="UP000515154"/>
    </source>
</evidence>
<feature type="compositionally biased region" description="Polar residues" evidence="2">
    <location>
        <begin position="15"/>
        <end position="25"/>
    </location>
</feature>
<dbReference type="Pfam" id="PF05794">
    <property type="entry name" value="Tcp11"/>
    <property type="match status" value="1"/>
</dbReference>
<dbReference type="GO" id="GO:0007165">
    <property type="term" value="P:signal transduction"/>
    <property type="evidence" value="ECO:0007669"/>
    <property type="project" value="TreeGrafter"/>
</dbReference>
<dbReference type="PANTHER" id="PTHR12832">
    <property type="entry name" value="TESTIS-SPECIFIC PROTEIN PBS13 T-COMPLEX 11"/>
    <property type="match status" value="1"/>
</dbReference>
<keyword evidence="3" id="KW-1185">Reference proteome</keyword>
<dbReference type="Proteomes" id="UP000515154">
    <property type="component" value="Linkage group LG2"/>
</dbReference>
<dbReference type="RefSeq" id="XP_036356352.1">
    <property type="nucleotide sequence ID" value="XM_036500459.1"/>
</dbReference>
<evidence type="ECO:0000313" key="5">
    <source>
        <dbReference type="RefSeq" id="XP_036356352.1"/>
    </source>
</evidence>
<gene>
    <name evidence="4 5" type="primary">LOC115223298</name>
</gene>
<feature type="region of interest" description="Disordered" evidence="2">
    <location>
        <begin position="1"/>
        <end position="27"/>
    </location>
</feature>
<evidence type="ECO:0000256" key="1">
    <source>
        <dbReference type="ARBA" id="ARBA00010954"/>
    </source>
</evidence>
<dbReference type="InterPro" id="IPR008862">
    <property type="entry name" value="Tcp11"/>
</dbReference>
<evidence type="ECO:0000256" key="2">
    <source>
        <dbReference type="SAM" id="MobiDB-lite"/>
    </source>
</evidence>
<dbReference type="AlphaFoldDB" id="A0A6P7THL4"/>
<dbReference type="KEGG" id="osn:115223298"/>
<dbReference type="RefSeq" id="XP_029649670.1">
    <property type="nucleotide sequence ID" value="XM_029793810.2"/>
</dbReference>
<reference evidence="4 5" key="1">
    <citation type="submission" date="2025-08" db="UniProtKB">
        <authorList>
            <consortium name="RefSeq"/>
        </authorList>
    </citation>
    <scope>IDENTIFICATION</scope>
</reference>
<protein>
    <submittedName>
        <fullName evidence="4 5">T-complex protein 11 X-linked protein 1 isoform X1</fullName>
    </submittedName>
</protein>
<proteinExistence type="inferred from homology"/>